<evidence type="ECO:0000313" key="1">
    <source>
        <dbReference type="EMBL" id="XBM94962.1"/>
    </source>
</evidence>
<gene>
    <name evidence="1" type="ORF">Abafar_00070</name>
</gene>
<proteinExistence type="predicted"/>
<organism evidence="1">
    <name type="scientific">Streptomyces phage Abafar</name>
    <dbReference type="NCBI Taxonomy" id="3158855"/>
    <lineage>
        <taxon>Viruses</taxon>
        <taxon>Duplodnaviria</taxon>
        <taxon>Heunggongvirae</taxon>
        <taxon>Uroviricota</taxon>
        <taxon>Caudoviricetes</taxon>
    </lineage>
</organism>
<name>A0AAU7GX83_9CAUD</name>
<sequence length="40" mass="4633">MIEQDVTKAAKLLTNQGKGKTHYAKLEKRAGDWQVNIYER</sequence>
<protein>
    <submittedName>
        <fullName evidence="1">Uncharacterized protein</fullName>
    </submittedName>
</protein>
<dbReference type="EMBL" id="PP750865">
    <property type="protein sequence ID" value="XBM94962.1"/>
    <property type="molecule type" value="Genomic_DNA"/>
</dbReference>
<reference evidence="1" key="1">
    <citation type="submission" date="2024-05" db="EMBL/GenBank/DDBJ databases">
        <title>Isolation and characterization of the new Streptomyces phages Kamino, Geonosis, Abafar and Scarif infecting a broad range of host species.</title>
        <authorList>
            <person name="Rackow B."/>
            <person name="Rolland C."/>
            <person name="Mohnen I."/>
            <person name="Wittmann J."/>
            <person name="Muesken M."/>
            <person name="Overmann J."/>
            <person name="Frunzke J."/>
        </authorList>
    </citation>
    <scope>NUCLEOTIDE SEQUENCE</scope>
</reference>
<accession>A0AAU7GX83</accession>